<gene>
    <name evidence="1" type="ORF">LITE_LOCUS32984</name>
</gene>
<organism evidence="1 2">
    <name type="scientific">Linum tenue</name>
    <dbReference type="NCBI Taxonomy" id="586396"/>
    <lineage>
        <taxon>Eukaryota</taxon>
        <taxon>Viridiplantae</taxon>
        <taxon>Streptophyta</taxon>
        <taxon>Embryophyta</taxon>
        <taxon>Tracheophyta</taxon>
        <taxon>Spermatophyta</taxon>
        <taxon>Magnoliopsida</taxon>
        <taxon>eudicotyledons</taxon>
        <taxon>Gunneridae</taxon>
        <taxon>Pentapetalae</taxon>
        <taxon>rosids</taxon>
        <taxon>fabids</taxon>
        <taxon>Malpighiales</taxon>
        <taxon>Linaceae</taxon>
        <taxon>Linum</taxon>
    </lineage>
</organism>
<name>A0AAV0NFA0_9ROSI</name>
<dbReference type="EMBL" id="CAMGYJ010000008">
    <property type="protein sequence ID" value="CAI0457046.1"/>
    <property type="molecule type" value="Genomic_DNA"/>
</dbReference>
<reference evidence="1" key="1">
    <citation type="submission" date="2022-08" db="EMBL/GenBank/DDBJ databases">
        <authorList>
            <person name="Gutierrez-Valencia J."/>
        </authorList>
    </citation>
    <scope>NUCLEOTIDE SEQUENCE</scope>
</reference>
<feature type="non-terminal residue" evidence="1">
    <location>
        <position position="1"/>
    </location>
</feature>
<evidence type="ECO:0000313" key="1">
    <source>
        <dbReference type="EMBL" id="CAI0457046.1"/>
    </source>
</evidence>
<comment type="caution">
    <text evidence="1">The sequence shown here is derived from an EMBL/GenBank/DDBJ whole genome shotgun (WGS) entry which is preliminary data.</text>
</comment>
<keyword evidence="2" id="KW-1185">Reference proteome</keyword>
<evidence type="ECO:0000313" key="2">
    <source>
        <dbReference type="Proteomes" id="UP001154282"/>
    </source>
</evidence>
<proteinExistence type="predicted"/>
<accession>A0AAV0NFA0</accession>
<sequence>GLELGILRTRRGKGGAAAAAFGAKREREISQERGKREVQDLGFWFCNCLIPK</sequence>
<dbReference type="AlphaFoldDB" id="A0AAV0NFA0"/>
<dbReference type="Proteomes" id="UP001154282">
    <property type="component" value="Unassembled WGS sequence"/>
</dbReference>
<protein>
    <submittedName>
        <fullName evidence="1">Uncharacterized protein</fullName>
    </submittedName>
</protein>